<comment type="caution">
    <text evidence="6">The sequence shown here is derived from an EMBL/GenBank/DDBJ whole genome shotgun (WGS) entry which is preliminary data.</text>
</comment>
<dbReference type="Gene3D" id="1.20.5.170">
    <property type="match status" value="1"/>
</dbReference>
<evidence type="ECO:0008006" key="8">
    <source>
        <dbReference type="Google" id="ProtNLM"/>
    </source>
</evidence>
<protein>
    <recommendedName>
        <fullName evidence="8">BZIP domain-containing protein</fullName>
    </recommendedName>
</protein>
<dbReference type="RefSeq" id="XP_022515841.1">
    <property type="nucleotide sequence ID" value="XM_022651723.1"/>
</dbReference>
<dbReference type="EMBL" id="LVKK01000007">
    <property type="protein sequence ID" value="OAG43889.1"/>
    <property type="molecule type" value="Genomic_DNA"/>
</dbReference>
<dbReference type="PRINTS" id="PR00080">
    <property type="entry name" value="SDRFAMILY"/>
</dbReference>
<dbReference type="SUPFAM" id="SSF51735">
    <property type="entry name" value="NAD(P)-binding Rossmann-fold domains"/>
    <property type="match status" value="1"/>
</dbReference>
<feature type="compositionally biased region" description="Basic and acidic residues" evidence="5">
    <location>
        <begin position="41"/>
        <end position="58"/>
    </location>
</feature>
<feature type="region of interest" description="Disordered" evidence="5">
    <location>
        <begin position="1"/>
        <end position="58"/>
    </location>
</feature>
<evidence type="ECO:0000256" key="2">
    <source>
        <dbReference type="ARBA" id="ARBA00022857"/>
    </source>
</evidence>
<keyword evidence="7" id="KW-1185">Reference proteome</keyword>
<keyword evidence="3" id="KW-0560">Oxidoreductase</keyword>
<dbReference type="Pfam" id="PF13561">
    <property type="entry name" value="adh_short_C2"/>
    <property type="match status" value="1"/>
</dbReference>
<evidence type="ECO:0000256" key="1">
    <source>
        <dbReference type="ARBA" id="ARBA00006484"/>
    </source>
</evidence>
<sequence>MSPALDQSSADGQASSPRQPTNNLAANNDTRRKGPPRRTRAQLERKRIQDRESQRNVRERTKKYIASLEEKLARLESDTCVADLVRENEELQRRVRMLEAKVQSIIDVATSQDNNNNSSSNNNNNDAVDGPARKKRRLPSNNQPREIQSEKEQTDDDPPPEYCTTSQPNPNHGLPGHEKEVTQENHHIDNTHHLANNELHHLDQPSQGCEALIDPPSVNSGDTIEIMVDANNDFGNCFLDTSAGDFEASRDLSQPYYESDHPRGLPFFGNQLVLHQGQTYAGQLDLGTDELPALNNNNFYLSPDPQLWLANNIAPEMTAERLVPIPQNCPPSNIWDGKLFKCISEHQARLDDDPALRAAHDPDVQILLGGHYSSSLATADSLTLFLTPPISQWNFKLPEKLAIFWLNYVHLKYRISPSEENYKALPPWFHPRPSQCRVTHPIFIDTLPWPQLREKLTLDHHAYPFNVFTPSFCSCLNVNWPYDPAATYVRQDDATGAVHLSHAFKMHLHKLENWSLKPAFAESFPELRIGRATARLFAKEGCRRIAIADVQAAALKKTREELEAEHKGVEVIDIPTDVTSESSVTSLIKSTVDRFGRVDYACNVAGILLPGVTTEYSVSQWDKQFSVNTRGMWLCQRAEITQMLKQEPLRASDTTFPARGSIANVASMAGLRVYDNLPAYCASKHAVIGFTKADGLHFARDGIRVNAICPGVIKTPMLGEVPEEDDTNLDEMVREMAMKRQGLPEEIAEALVWITSGRASFVTATTLAPNGGEQALSRPGVF</sequence>
<dbReference type="InterPro" id="IPR002347">
    <property type="entry name" value="SDR_fam"/>
</dbReference>
<dbReference type="SUPFAM" id="SSF57959">
    <property type="entry name" value="Leucine zipper domain"/>
    <property type="match status" value="1"/>
</dbReference>
<dbReference type="PANTHER" id="PTHR24321:SF12">
    <property type="entry name" value="SHORT-CHAIN DEHYDROGENASE_REDUCTASE FAMILY, PUTATIVE (AFU_ORTHOLOGUE AFUA_5G14340)-RELATED"/>
    <property type="match status" value="1"/>
</dbReference>
<feature type="compositionally biased region" description="Polar residues" evidence="5">
    <location>
        <begin position="1"/>
        <end position="28"/>
    </location>
</feature>
<keyword evidence="2" id="KW-0521">NADP</keyword>
<dbReference type="PANTHER" id="PTHR24321">
    <property type="entry name" value="DEHYDROGENASES, SHORT CHAIN"/>
    <property type="match status" value="1"/>
</dbReference>
<dbReference type="Proteomes" id="UP000077002">
    <property type="component" value="Unassembled WGS sequence"/>
</dbReference>
<dbReference type="AlphaFoldDB" id="A0A177FL75"/>
<comment type="similarity">
    <text evidence="1">Belongs to the short-chain dehydrogenases/reductases (SDR) family.</text>
</comment>
<name>A0A177FL75_9EURO</name>
<feature type="coiled-coil region" evidence="4">
    <location>
        <begin position="545"/>
        <end position="572"/>
    </location>
</feature>
<feature type="compositionally biased region" description="Low complexity" evidence="5">
    <location>
        <begin position="114"/>
        <end position="125"/>
    </location>
</feature>
<dbReference type="InterPro" id="IPR046347">
    <property type="entry name" value="bZIP_sf"/>
</dbReference>
<gene>
    <name evidence="6" type="ORF">AYO21_01741</name>
</gene>
<dbReference type="GO" id="GO:0003700">
    <property type="term" value="F:DNA-binding transcription factor activity"/>
    <property type="evidence" value="ECO:0007669"/>
    <property type="project" value="InterPro"/>
</dbReference>
<dbReference type="PRINTS" id="PR00081">
    <property type="entry name" value="GDHRDH"/>
</dbReference>
<dbReference type="CDD" id="cd14688">
    <property type="entry name" value="bZIP_YAP"/>
    <property type="match status" value="1"/>
</dbReference>
<accession>A0A177FL75</accession>
<feature type="coiled-coil region" evidence="4">
    <location>
        <begin position="58"/>
        <end position="108"/>
    </location>
</feature>
<evidence type="ECO:0000256" key="5">
    <source>
        <dbReference type="SAM" id="MobiDB-lite"/>
    </source>
</evidence>
<dbReference type="OrthoDB" id="4113790at2759"/>
<dbReference type="CDD" id="cd05233">
    <property type="entry name" value="SDR_c"/>
    <property type="match status" value="1"/>
</dbReference>
<feature type="region of interest" description="Disordered" evidence="5">
    <location>
        <begin position="110"/>
        <end position="182"/>
    </location>
</feature>
<reference evidence="6 7" key="1">
    <citation type="submission" date="2016-03" db="EMBL/GenBank/DDBJ databases">
        <title>Draft genome sequence of the Fonsecaea monophora CBS 269.37.</title>
        <authorList>
            <person name="Bombassaro A."/>
            <person name="Vinicius W.A."/>
            <person name="De Hoog S."/>
            <person name="Sun J."/>
            <person name="Souza E.M."/>
            <person name="Raittz R.T."/>
            <person name="Costa F."/>
            <person name="Leao A.C."/>
            <person name="Tadra-Sfeir M.Z."/>
            <person name="Baura V."/>
            <person name="Balsanelli E."/>
            <person name="Pedrosa F.O."/>
            <person name="Moreno L.F."/>
            <person name="Steffens M.B."/>
            <person name="Xi L."/>
            <person name="Bocca A.L."/>
            <person name="Felipe M.S."/>
            <person name="Teixeira M."/>
            <person name="Telles Filho F.Q."/>
            <person name="Azevedo C.M."/>
            <person name="Gomes R."/>
            <person name="Vicente V.A."/>
        </authorList>
    </citation>
    <scope>NUCLEOTIDE SEQUENCE [LARGE SCALE GENOMIC DNA]</scope>
    <source>
        <strain evidence="6 7">CBS 269.37</strain>
    </source>
</reference>
<evidence type="ECO:0000313" key="6">
    <source>
        <dbReference type="EMBL" id="OAG43889.1"/>
    </source>
</evidence>
<dbReference type="GeneID" id="34596919"/>
<dbReference type="GO" id="GO:0016491">
    <property type="term" value="F:oxidoreductase activity"/>
    <property type="evidence" value="ECO:0007669"/>
    <property type="project" value="UniProtKB-KW"/>
</dbReference>
<evidence type="ECO:0000256" key="3">
    <source>
        <dbReference type="ARBA" id="ARBA00023002"/>
    </source>
</evidence>
<evidence type="ECO:0000256" key="4">
    <source>
        <dbReference type="SAM" id="Coils"/>
    </source>
</evidence>
<dbReference type="FunFam" id="3.40.50.720:FF:000084">
    <property type="entry name" value="Short-chain dehydrogenase reductase"/>
    <property type="match status" value="1"/>
</dbReference>
<keyword evidence="4" id="KW-0175">Coiled coil</keyword>
<evidence type="ECO:0000313" key="7">
    <source>
        <dbReference type="Proteomes" id="UP000077002"/>
    </source>
</evidence>
<dbReference type="Gene3D" id="3.40.50.720">
    <property type="entry name" value="NAD(P)-binding Rossmann-like Domain"/>
    <property type="match status" value="1"/>
</dbReference>
<proteinExistence type="inferred from homology"/>
<organism evidence="6 7">
    <name type="scientific">Fonsecaea monophora</name>
    <dbReference type="NCBI Taxonomy" id="254056"/>
    <lineage>
        <taxon>Eukaryota</taxon>
        <taxon>Fungi</taxon>
        <taxon>Dikarya</taxon>
        <taxon>Ascomycota</taxon>
        <taxon>Pezizomycotina</taxon>
        <taxon>Eurotiomycetes</taxon>
        <taxon>Chaetothyriomycetidae</taxon>
        <taxon>Chaetothyriales</taxon>
        <taxon>Herpotrichiellaceae</taxon>
        <taxon>Fonsecaea</taxon>
    </lineage>
</organism>
<dbReference type="InterPro" id="IPR036291">
    <property type="entry name" value="NAD(P)-bd_dom_sf"/>
</dbReference>